<comment type="caution">
    <text evidence="3">The sequence shown here is derived from an EMBL/GenBank/DDBJ whole genome shotgun (WGS) entry which is preliminary data.</text>
</comment>
<dbReference type="EMBL" id="WHPD01002595">
    <property type="protein sequence ID" value="MPV89398.1"/>
    <property type="molecule type" value="Genomic_DNA"/>
</dbReference>
<organism evidence="3 4">
    <name type="scientific">Georgenia ruanii</name>
    <dbReference type="NCBI Taxonomy" id="348442"/>
    <lineage>
        <taxon>Bacteria</taxon>
        <taxon>Bacillati</taxon>
        <taxon>Actinomycetota</taxon>
        <taxon>Actinomycetes</taxon>
        <taxon>Micrococcales</taxon>
        <taxon>Bogoriellaceae</taxon>
        <taxon>Georgenia</taxon>
    </lineage>
</organism>
<sequence length="210" mass="21919">MRISIIGTGNMGRAIATRAATGHHDIQVVDRDREHAGALAHELGGNATAAQLGDPLTGDVVVLALYYQPVMSVIKDHGPELEGKVVVDITNPVNTETFDGLVTPPNSSAAEEIQKKLPGSRVVKAFNTTLAGPLTAGEVDGYLLDVFVAADDEEAKSAVTDLVESAGLRALDAGPLRRAHELEAIGFLQMTMQGALGNTWSTAVKVLGAS</sequence>
<keyword evidence="4" id="KW-1185">Reference proteome</keyword>
<feature type="domain" description="Pyrroline-5-carboxylate reductase catalytic N-terminal" evidence="2">
    <location>
        <begin position="2"/>
        <end position="92"/>
    </location>
</feature>
<dbReference type="InterPro" id="IPR051267">
    <property type="entry name" value="STEAP_metalloreductase"/>
</dbReference>
<evidence type="ECO:0000256" key="1">
    <source>
        <dbReference type="ARBA" id="ARBA00023002"/>
    </source>
</evidence>
<dbReference type="Gene3D" id="3.40.50.720">
    <property type="entry name" value="NAD(P)-binding Rossmann-like Domain"/>
    <property type="match status" value="1"/>
</dbReference>
<dbReference type="PANTHER" id="PTHR14239:SF10">
    <property type="entry name" value="REDUCTASE"/>
    <property type="match status" value="1"/>
</dbReference>
<dbReference type="SUPFAM" id="SSF51735">
    <property type="entry name" value="NAD(P)-binding Rossmann-fold domains"/>
    <property type="match status" value="1"/>
</dbReference>
<protein>
    <submittedName>
        <fullName evidence="3">NADP oxidoreductase</fullName>
    </submittedName>
</protein>
<dbReference type="RefSeq" id="WP_152232123.1">
    <property type="nucleotide sequence ID" value="NZ_BAAAOT010000020.1"/>
</dbReference>
<dbReference type="Proteomes" id="UP000429644">
    <property type="component" value="Unassembled WGS sequence"/>
</dbReference>
<proteinExistence type="predicted"/>
<reference evidence="3 4" key="1">
    <citation type="submission" date="2019-10" db="EMBL/GenBank/DDBJ databases">
        <title>Georgenia wutianyii sp. nov. and Georgenia yuyongxinii sp. nov. isolated from plateau pika (Ochotona curzoniae) in the Qinghai-Tibet plateau of China.</title>
        <authorList>
            <person name="Tian Z."/>
        </authorList>
    </citation>
    <scope>NUCLEOTIDE SEQUENCE [LARGE SCALE GENOMIC DNA]</scope>
    <source>
        <strain evidence="3 4">JCM 15130</strain>
    </source>
</reference>
<dbReference type="OrthoDB" id="5738121at2"/>
<dbReference type="Pfam" id="PF03807">
    <property type="entry name" value="F420_oxidored"/>
    <property type="match status" value="1"/>
</dbReference>
<evidence type="ECO:0000313" key="4">
    <source>
        <dbReference type="Proteomes" id="UP000429644"/>
    </source>
</evidence>
<dbReference type="AlphaFoldDB" id="A0A7J9UXN7"/>
<keyword evidence="1" id="KW-0560">Oxidoreductase</keyword>
<name>A0A7J9UXN7_9MICO</name>
<dbReference type="InterPro" id="IPR036291">
    <property type="entry name" value="NAD(P)-bd_dom_sf"/>
</dbReference>
<accession>A0A7J9UXN7</accession>
<dbReference type="PANTHER" id="PTHR14239">
    <property type="entry name" value="DUDULIN-RELATED"/>
    <property type="match status" value="1"/>
</dbReference>
<evidence type="ECO:0000313" key="3">
    <source>
        <dbReference type="EMBL" id="MPV89398.1"/>
    </source>
</evidence>
<gene>
    <name evidence="3" type="ORF">GB882_12035</name>
</gene>
<dbReference type="InterPro" id="IPR028939">
    <property type="entry name" value="P5C_Rdtase_cat_N"/>
</dbReference>
<dbReference type="GO" id="GO:0016491">
    <property type="term" value="F:oxidoreductase activity"/>
    <property type="evidence" value="ECO:0007669"/>
    <property type="project" value="UniProtKB-KW"/>
</dbReference>
<evidence type="ECO:0000259" key="2">
    <source>
        <dbReference type="Pfam" id="PF03807"/>
    </source>
</evidence>